<reference evidence="4" key="1">
    <citation type="submission" date="2025-08" db="UniProtKB">
        <authorList>
            <consortium name="RefSeq"/>
        </authorList>
    </citation>
    <scope>IDENTIFICATION</scope>
    <source>
        <tissue evidence="4">Muscle</tissue>
    </source>
</reference>
<feature type="region of interest" description="Disordered" evidence="2">
    <location>
        <begin position="1"/>
        <end position="60"/>
    </location>
</feature>
<evidence type="ECO:0000313" key="3">
    <source>
        <dbReference type="Proteomes" id="UP000694941"/>
    </source>
</evidence>
<dbReference type="InterPro" id="IPR038923">
    <property type="entry name" value="Centrobin"/>
</dbReference>
<evidence type="ECO:0000256" key="1">
    <source>
        <dbReference type="SAM" id="Coils"/>
    </source>
</evidence>
<dbReference type="Proteomes" id="UP000694941">
    <property type="component" value="Unplaced"/>
</dbReference>
<organism evidence="3 4">
    <name type="scientific">Limulus polyphemus</name>
    <name type="common">Atlantic horseshoe crab</name>
    <dbReference type="NCBI Taxonomy" id="6850"/>
    <lineage>
        <taxon>Eukaryota</taxon>
        <taxon>Metazoa</taxon>
        <taxon>Ecdysozoa</taxon>
        <taxon>Arthropoda</taxon>
        <taxon>Chelicerata</taxon>
        <taxon>Merostomata</taxon>
        <taxon>Xiphosura</taxon>
        <taxon>Limulidae</taxon>
        <taxon>Limulus</taxon>
    </lineage>
</organism>
<evidence type="ECO:0000313" key="4">
    <source>
        <dbReference type="RefSeq" id="XP_013789311.2"/>
    </source>
</evidence>
<dbReference type="PANTHER" id="PTHR34439:SF1">
    <property type="entry name" value="CENTROBIN"/>
    <property type="match status" value="1"/>
</dbReference>
<protein>
    <submittedName>
        <fullName evidence="4">Uncharacterized protein LOC106473172 isoform X1</fullName>
    </submittedName>
</protein>
<dbReference type="GeneID" id="106473172"/>
<evidence type="ECO:0000256" key="2">
    <source>
        <dbReference type="SAM" id="MobiDB-lite"/>
    </source>
</evidence>
<sequence length="1153" mass="131683">MLEESLELVSTKVGMSDKENHKQQKWDTKRIRNIKTKSKNSEFPHNSPYLQSKRKAEKNEFSVIHGRSENESSSLDDQTLSPYPELLKSPVLSPEVQQMLKDLGVTLNPVEESRLSYLSTNRKLSPLFQNISKKFQDTTNSASTLKSLNLHSFIESSTPNYPSDNNSSYQQSFEREKFRRQHCEKVIEDLQHELLERDQNIAVLEAESKKKDEALQELQVTFQKVCEAWENVALPNVEKLREVTEERDNLINQLQSVEQIVENLKTELDTKENELKSSLNKEGELKVEIKNLINQNRELSEQLQQEKSQSMKFEEKVKDMNSEIQSLQTHLTREQEETLIRESEMDKKLVELKQMKVRSQQLITELQNKLITVQELYHNAEQKSRLLTNEKMNLEEQLTESEAKRLSQEASSLATLEHKINKLQTEANRKHEEQVRGLEIQHKKEKDSLVESYEEQLQLAYQSHQKEIDELKRELNQKIIDKNSELMIVFEEVQRLRHSLERLETSRSQILSRLQALLQFHWLEALDLLYGSSSTVSEKEDKNSWTELDRTSNIETETKKTDINPSYLWSNDVSQNLVKTLFKTSENLNDSHHLKEKLHNKCQSESNDTLSHPYKSDIAGLRDLYWYPVTEDIQPIQNSVSMANNVTHPNKKHPNIADNVQTVFSSNEGTCSLTGFDMSKDLKLIVPQKLERSLNRDTIPNELLDIRRDFLETRSLHELPNAKEYVESTNCEVINRDCTEDLDITNHTSAKLDIISAVKLNPLTGVSWENQTFMTPRISEQPMYYNICSINHSLFPKADFSNNSQLLDTQVIHPVVSKDSSTFQPVSSDYSSMVHSVTSNCNNNTTIQPVTSNYNTTVQPVTSIIHNTTVLPLTSHHSSIFQPVLSNLINRNQPVTSSSSFLNNIALPLTSNQTLDFDVQPVFSHVIKPVELKTDLKNLTQLLQLGRDPGDKQKPYNYNNNNATEVIEPKFSKSCYSTAFNSCPSNTLSPHLDNINSAYLVASDSDHNKIVSSLASNSVLASSVQSADSNLTNTVCSVTSRSNLTNSSQSVTSRPDFTNSIQSAESCSVSNRTSTILNNGCHPSNMIDSDIKDDLTDKTTETFEDWLSSKENFKNSNGTHSEYSTSTTSQQSREAILNQYVLKVLQQTPKSHQ</sequence>
<dbReference type="PANTHER" id="PTHR34439">
    <property type="entry name" value="CENTROBIN"/>
    <property type="match status" value="1"/>
</dbReference>
<feature type="coiled-coil region" evidence="1">
    <location>
        <begin position="187"/>
        <end position="481"/>
    </location>
</feature>
<keyword evidence="3" id="KW-1185">Reference proteome</keyword>
<dbReference type="RefSeq" id="XP_013789311.2">
    <property type="nucleotide sequence ID" value="XM_013933857.2"/>
</dbReference>
<keyword evidence="1" id="KW-0175">Coiled coil</keyword>
<gene>
    <name evidence="4" type="primary">LOC106473172</name>
</gene>
<feature type="compositionally biased region" description="Polar residues" evidence="2">
    <location>
        <begin position="41"/>
        <end position="50"/>
    </location>
</feature>
<proteinExistence type="predicted"/>
<accession>A0ABM1BV78</accession>
<feature type="compositionally biased region" description="Basic and acidic residues" evidence="2">
    <location>
        <begin position="15"/>
        <end position="30"/>
    </location>
</feature>
<name>A0ABM1BV78_LIMPO</name>